<dbReference type="Gene3D" id="3.40.109.10">
    <property type="entry name" value="NADH Oxidase"/>
    <property type="match status" value="1"/>
</dbReference>
<feature type="binding site" description="in other chain" evidence="8">
    <location>
        <begin position="37"/>
        <end position="39"/>
    </location>
    <ligand>
        <name>FMN</name>
        <dbReference type="ChEBI" id="CHEBI:58210"/>
        <note>ligand shared between dimeric partners</note>
    </ligand>
</feature>
<feature type="domain" description="Nitroreductase" evidence="9">
    <location>
        <begin position="35"/>
        <end position="190"/>
    </location>
</feature>
<dbReference type="InterPro" id="IPR052530">
    <property type="entry name" value="NAD(P)H_nitroreductase"/>
</dbReference>
<dbReference type="InterPro" id="IPR026021">
    <property type="entry name" value="YdjA-like"/>
</dbReference>
<keyword evidence="4 7" id="KW-0521">NADP</keyword>
<evidence type="ECO:0000256" key="1">
    <source>
        <dbReference type="ARBA" id="ARBA00007118"/>
    </source>
</evidence>
<evidence type="ECO:0000256" key="3">
    <source>
        <dbReference type="ARBA" id="ARBA00022643"/>
    </source>
</evidence>
<organism evidence="10 11">
    <name type="scientific">Lujinxingia vulgaris</name>
    <dbReference type="NCBI Taxonomy" id="2600176"/>
    <lineage>
        <taxon>Bacteria</taxon>
        <taxon>Deltaproteobacteria</taxon>
        <taxon>Bradymonadales</taxon>
        <taxon>Lujinxingiaceae</taxon>
        <taxon>Lujinxingia</taxon>
    </lineage>
</organism>
<evidence type="ECO:0000256" key="5">
    <source>
        <dbReference type="ARBA" id="ARBA00023002"/>
    </source>
</evidence>
<dbReference type="AlphaFoldDB" id="A0A5C6XL68"/>
<dbReference type="OrthoDB" id="9798230at2"/>
<name>A0A5C6XL68_9DELT</name>
<dbReference type="InterPro" id="IPR000415">
    <property type="entry name" value="Nitroreductase-like"/>
</dbReference>
<sequence>MRSTARNAHDRLSLLHALRLTHPRIFPMNTHHTLMTRRTIHDYKSDPLPEGALKRALEAATRAPNHKLTNPWRFTMMGPETRARITEIGVAEKRKKRGELSEAAEASIRTKFTRPPELIAVSQVINADAHRRREDYAAVACAIQNIQLALWSEGIGSKWSSGGVTNAPETYEVLGIGPDVEEIVGFVWVGFADVVPDPPRTPLSEVVRTTA</sequence>
<gene>
    <name evidence="10" type="ORF">FRC98_05485</name>
</gene>
<dbReference type="PIRSF" id="PIRSF000232">
    <property type="entry name" value="YdjA"/>
    <property type="match status" value="1"/>
</dbReference>
<keyword evidence="5 7" id="KW-0560">Oxidoreductase</keyword>
<feature type="binding site" evidence="8">
    <location>
        <position position="62"/>
    </location>
    <ligand>
        <name>FMN</name>
        <dbReference type="ChEBI" id="CHEBI:58210"/>
        <note>ligand shared between dimeric partners</note>
    </ligand>
</feature>
<dbReference type="SUPFAM" id="SSF55469">
    <property type="entry name" value="FMN-dependent nitroreductase-like"/>
    <property type="match status" value="1"/>
</dbReference>
<dbReference type="Pfam" id="PF00881">
    <property type="entry name" value="Nitroreductase"/>
    <property type="match status" value="1"/>
</dbReference>
<reference evidence="10 11" key="1">
    <citation type="submission" date="2019-08" db="EMBL/GenBank/DDBJ databases">
        <title>Bradymonadales sp. TMQ4.</title>
        <authorList>
            <person name="Liang Q."/>
        </authorList>
    </citation>
    <scope>NUCLEOTIDE SEQUENCE [LARGE SCALE GENOMIC DNA]</scope>
    <source>
        <strain evidence="10 11">TMQ4</strain>
    </source>
</reference>
<dbReference type="EMBL" id="VOSM01000002">
    <property type="protein sequence ID" value="TXD38347.1"/>
    <property type="molecule type" value="Genomic_DNA"/>
</dbReference>
<accession>A0A5C6XL68</accession>
<dbReference type="InterPro" id="IPR029479">
    <property type="entry name" value="Nitroreductase"/>
</dbReference>
<dbReference type="GO" id="GO:0016491">
    <property type="term" value="F:oxidoreductase activity"/>
    <property type="evidence" value="ECO:0007669"/>
    <property type="project" value="UniProtKB-UniRule"/>
</dbReference>
<protein>
    <recommendedName>
        <fullName evidence="7">Putative NAD(P)H nitroreductase</fullName>
        <ecNumber evidence="7">1.-.-.-</ecNumber>
    </recommendedName>
</protein>
<comment type="similarity">
    <text evidence="1 7">Belongs to the nitroreductase family.</text>
</comment>
<keyword evidence="2 7" id="KW-0285">Flavoprotein</keyword>
<evidence type="ECO:0000313" key="11">
    <source>
        <dbReference type="Proteomes" id="UP000321412"/>
    </source>
</evidence>
<feature type="binding site" description="in other chain" evidence="8">
    <location>
        <begin position="159"/>
        <end position="161"/>
    </location>
    <ligand>
        <name>FMN</name>
        <dbReference type="ChEBI" id="CHEBI:58210"/>
        <note>ligand shared between dimeric partners</note>
    </ligand>
</feature>
<evidence type="ECO:0000256" key="8">
    <source>
        <dbReference type="PIRSR" id="PIRSR000232-1"/>
    </source>
</evidence>
<comment type="caution">
    <text evidence="10">The sequence shown here is derived from an EMBL/GenBank/DDBJ whole genome shotgun (WGS) entry which is preliminary data.</text>
</comment>
<dbReference type="PANTHER" id="PTHR43821">
    <property type="entry name" value="NAD(P)H NITROREDUCTASE YDJA-RELATED"/>
    <property type="match status" value="1"/>
</dbReference>
<keyword evidence="3 7" id="KW-0288">FMN</keyword>
<feature type="binding site" evidence="8">
    <location>
        <position position="66"/>
    </location>
    <ligand>
        <name>FMN</name>
        <dbReference type="ChEBI" id="CHEBI:58210"/>
        <note>ligand shared between dimeric partners</note>
    </ligand>
</feature>
<evidence type="ECO:0000313" key="10">
    <source>
        <dbReference type="EMBL" id="TXD38347.1"/>
    </source>
</evidence>
<evidence type="ECO:0000256" key="2">
    <source>
        <dbReference type="ARBA" id="ARBA00022630"/>
    </source>
</evidence>
<dbReference type="CDD" id="cd02135">
    <property type="entry name" value="YdjA-like"/>
    <property type="match status" value="1"/>
</dbReference>
<comment type="cofactor">
    <cofactor evidence="8">
        <name>FMN</name>
        <dbReference type="ChEBI" id="CHEBI:58210"/>
    </cofactor>
    <text evidence="8">Binds 1 FMN per subunit.</text>
</comment>
<evidence type="ECO:0000256" key="7">
    <source>
        <dbReference type="PIRNR" id="PIRNR000232"/>
    </source>
</evidence>
<dbReference type="PANTHER" id="PTHR43821:SF1">
    <property type="entry name" value="NAD(P)H NITROREDUCTASE YDJA-RELATED"/>
    <property type="match status" value="1"/>
</dbReference>
<evidence type="ECO:0000256" key="4">
    <source>
        <dbReference type="ARBA" id="ARBA00022857"/>
    </source>
</evidence>
<keyword evidence="11" id="KW-1185">Reference proteome</keyword>
<keyword evidence="6 7" id="KW-0520">NAD</keyword>
<evidence type="ECO:0000256" key="6">
    <source>
        <dbReference type="ARBA" id="ARBA00023027"/>
    </source>
</evidence>
<dbReference type="EC" id="1.-.-.-" evidence="7"/>
<dbReference type="Proteomes" id="UP000321412">
    <property type="component" value="Unassembled WGS sequence"/>
</dbReference>
<proteinExistence type="inferred from homology"/>
<evidence type="ECO:0000259" key="9">
    <source>
        <dbReference type="Pfam" id="PF00881"/>
    </source>
</evidence>